<comment type="caution">
    <text evidence="7">The sequence shown here is derived from an EMBL/GenBank/DDBJ whole genome shotgun (WGS) entry which is preliminary data.</text>
</comment>
<dbReference type="GO" id="GO:0000287">
    <property type="term" value="F:magnesium ion binding"/>
    <property type="evidence" value="ECO:0007669"/>
    <property type="project" value="InterPro"/>
</dbReference>
<reference evidence="7 8" key="1">
    <citation type="submission" date="2020-01" db="EMBL/GenBank/DDBJ databases">
        <authorList>
            <person name="Kim M.K."/>
        </authorList>
    </citation>
    <scope>NUCLEOTIDE SEQUENCE [LARGE SCALE GENOMIC DNA]</scope>
    <source>
        <strain evidence="7 8">BT213</strain>
    </source>
</reference>
<evidence type="ECO:0000313" key="7">
    <source>
        <dbReference type="EMBL" id="NDK55208.1"/>
    </source>
</evidence>
<dbReference type="GO" id="GO:0004427">
    <property type="term" value="F:inorganic diphosphate phosphatase activity"/>
    <property type="evidence" value="ECO:0007669"/>
    <property type="project" value="UniProtKB-EC"/>
</dbReference>
<evidence type="ECO:0000256" key="6">
    <source>
        <dbReference type="SAM" id="SignalP"/>
    </source>
</evidence>
<dbReference type="InterPro" id="IPR008162">
    <property type="entry name" value="Pyrophosphatase"/>
</dbReference>
<proteinExistence type="predicted"/>
<name>A0A6B2GZE5_9BACT</name>
<evidence type="ECO:0000256" key="2">
    <source>
        <dbReference type="ARBA" id="ARBA00012146"/>
    </source>
</evidence>
<gene>
    <name evidence="7" type="ORF">GWO68_04680</name>
</gene>
<dbReference type="EMBL" id="JAAEAA010000004">
    <property type="protein sequence ID" value="NDK55208.1"/>
    <property type="molecule type" value="Genomic_DNA"/>
</dbReference>
<keyword evidence="4" id="KW-0378">Hydrolase</keyword>
<evidence type="ECO:0000256" key="5">
    <source>
        <dbReference type="ARBA" id="ARBA00022842"/>
    </source>
</evidence>
<keyword evidence="5" id="KW-0460">Magnesium</keyword>
<dbReference type="PROSITE" id="PS51257">
    <property type="entry name" value="PROKAR_LIPOPROTEIN"/>
    <property type="match status" value="1"/>
</dbReference>
<dbReference type="Proteomes" id="UP000478546">
    <property type="component" value="Unassembled WGS sequence"/>
</dbReference>
<feature type="chain" id="PRO_5025471073" description="inorganic diphosphatase" evidence="6">
    <location>
        <begin position="26"/>
        <end position="196"/>
    </location>
</feature>
<dbReference type="GO" id="GO:0006796">
    <property type="term" value="P:phosphate-containing compound metabolic process"/>
    <property type="evidence" value="ECO:0007669"/>
    <property type="project" value="InterPro"/>
</dbReference>
<keyword evidence="3" id="KW-0479">Metal-binding</keyword>
<keyword evidence="6" id="KW-0732">Signal</keyword>
<dbReference type="SUPFAM" id="SSF50324">
    <property type="entry name" value="Inorganic pyrophosphatase"/>
    <property type="match status" value="1"/>
</dbReference>
<keyword evidence="8" id="KW-1185">Reference proteome</keyword>
<evidence type="ECO:0000256" key="4">
    <source>
        <dbReference type="ARBA" id="ARBA00022801"/>
    </source>
</evidence>
<evidence type="ECO:0000313" key="8">
    <source>
        <dbReference type="Proteomes" id="UP000478546"/>
    </source>
</evidence>
<evidence type="ECO:0000256" key="3">
    <source>
        <dbReference type="ARBA" id="ARBA00022723"/>
    </source>
</evidence>
<sequence length="196" mass="22121">MPRSTYTLLLILSILWLTSCQTDYATLPTYSGARQLQAVIETPAGSSHTVKYNRASKAFENDKEAGQDRVIRFLPYPGNYGFIPSTETGTNGRNLSTLILAERADAGTVLEIIPVATLLLEKPNGDLYPVIISVPARPSARTVDATDYITLSRKYPAVKSILQQWFMHHNHSYPLKYVGWKDEQFAEKEIQRWMKL</sequence>
<comment type="cofactor">
    <cofactor evidence="1">
        <name>Mg(2+)</name>
        <dbReference type="ChEBI" id="CHEBI:18420"/>
    </cofactor>
</comment>
<organism evidence="7 8">
    <name type="scientific">Pontibacter fetidus</name>
    <dbReference type="NCBI Taxonomy" id="2700082"/>
    <lineage>
        <taxon>Bacteria</taxon>
        <taxon>Pseudomonadati</taxon>
        <taxon>Bacteroidota</taxon>
        <taxon>Cytophagia</taxon>
        <taxon>Cytophagales</taxon>
        <taxon>Hymenobacteraceae</taxon>
        <taxon>Pontibacter</taxon>
    </lineage>
</organism>
<dbReference type="Pfam" id="PF00719">
    <property type="entry name" value="Pyrophosphatase"/>
    <property type="match status" value="1"/>
</dbReference>
<dbReference type="EC" id="3.6.1.1" evidence="2"/>
<accession>A0A6B2GZE5</accession>
<feature type="signal peptide" evidence="6">
    <location>
        <begin position="1"/>
        <end position="25"/>
    </location>
</feature>
<dbReference type="InterPro" id="IPR036649">
    <property type="entry name" value="Pyrophosphatase_sf"/>
</dbReference>
<evidence type="ECO:0000256" key="1">
    <source>
        <dbReference type="ARBA" id="ARBA00001946"/>
    </source>
</evidence>
<dbReference type="GO" id="GO:0005737">
    <property type="term" value="C:cytoplasm"/>
    <property type="evidence" value="ECO:0007669"/>
    <property type="project" value="InterPro"/>
</dbReference>
<dbReference type="RefSeq" id="WP_162345258.1">
    <property type="nucleotide sequence ID" value="NZ_JAAEAA010000004.1"/>
</dbReference>
<dbReference type="Gene3D" id="3.90.80.10">
    <property type="entry name" value="Inorganic pyrophosphatase"/>
    <property type="match status" value="1"/>
</dbReference>
<protein>
    <recommendedName>
        <fullName evidence="2">inorganic diphosphatase</fullName>
        <ecNumber evidence="2">3.6.1.1</ecNumber>
    </recommendedName>
</protein>
<dbReference type="AlphaFoldDB" id="A0A6B2GZE5"/>